<dbReference type="Proteomes" id="UP001497493">
    <property type="component" value="Chromosome"/>
</dbReference>
<proteinExistence type="predicted"/>
<dbReference type="PROSITE" id="PS50929">
    <property type="entry name" value="ABC_TM1F"/>
    <property type="match status" value="1"/>
</dbReference>
<keyword evidence="10" id="KW-1185">Reference proteome</keyword>
<evidence type="ECO:0000256" key="4">
    <source>
        <dbReference type="ARBA" id="ARBA00022989"/>
    </source>
</evidence>
<organism evidence="9 10">
    <name type="scientific">Candidatus Methylocalor cossyra</name>
    <dbReference type="NCBI Taxonomy" id="3108543"/>
    <lineage>
        <taxon>Bacteria</taxon>
        <taxon>Pseudomonadati</taxon>
        <taxon>Pseudomonadota</taxon>
        <taxon>Gammaproteobacteria</taxon>
        <taxon>Methylococcales</taxon>
        <taxon>Methylococcaceae</taxon>
        <taxon>Candidatus Methylocalor</taxon>
    </lineage>
</organism>
<keyword evidence="9" id="KW-0547">Nucleotide-binding</keyword>
<feature type="transmembrane region" description="Helical" evidence="6">
    <location>
        <begin position="74"/>
        <end position="94"/>
    </location>
</feature>
<evidence type="ECO:0000313" key="10">
    <source>
        <dbReference type="Proteomes" id="UP001497493"/>
    </source>
</evidence>
<dbReference type="PANTHER" id="PTHR11384:SF59">
    <property type="entry name" value="LYSOSOMAL COBALAMIN TRANSPORTER ABCD4"/>
    <property type="match status" value="1"/>
</dbReference>
<dbReference type="Pfam" id="PF06472">
    <property type="entry name" value="ABC_membrane_2"/>
    <property type="match status" value="1"/>
</dbReference>
<dbReference type="GO" id="GO:0005524">
    <property type="term" value="F:ATP binding"/>
    <property type="evidence" value="ECO:0007669"/>
    <property type="project" value="UniProtKB-KW"/>
</dbReference>
<dbReference type="SUPFAM" id="SSF52540">
    <property type="entry name" value="P-loop containing nucleoside triphosphate hydrolases"/>
    <property type="match status" value="1"/>
</dbReference>
<comment type="subcellular location">
    <subcellularLocation>
        <location evidence="1">Cell membrane</location>
        <topology evidence="1">Multi-pass membrane protein</topology>
    </subcellularLocation>
</comment>
<dbReference type="SUPFAM" id="SSF90123">
    <property type="entry name" value="ABC transporter transmembrane region"/>
    <property type="match status" value="1"/>
</dbReference>
<dbReference type="Gene3D" id="3.40.50.300">
    <property type="entry name" value="P-loop containing nucleotide triphosphate hydrolases"/>
    <property type="match status" value="1"/>
</dbReference>
<feature type="domain" description="ABC transmembrane type-1" evidence="8">
    <location>
        <begin position="37"/>
        <end position="322"/>
    </location>
</feature>
<dbReference type="InterPro" id="IPR036640">
    <property type="entry name" value="ABC1_TM_sf"/>
</dbReference>
<dbReference type="Gene3D" id="1.20.1560.10">
    <property type="entry name" value="ABC transporter type 1, transmembrane domain"/>
    <property type="match status" value="1"/>
</dbReference>
<evidence type="ECO:0000256" key="6">
    <source>
        <dbReference type="SAM" id="Phobius"/>
    </source>
</evidence>
<feature type="transmembrane region" description="Helical" evidence="6">
    <location>
        <begin position="178"/>
        <end position="198"/>
    </location>
</feature>
<dbReference type="PANTHER" id="PTHR11384">
    <property type="entry name" value="ATP-BINDING CASSETTE, SUB-FAMILY D MEMBER"/>
    <property type="match status" value="1"/>
</dbReference>
<dbReference type="InterPro" id="IPR011527">
    <property type="entry name" value="ABC1_TM_dom"/>
</dbReference>
<feature type="domain" description="ABC transporter" evidence="7">
    <location>
        <begin position="357"/>
        <end position="570"/>
    </location>
</feature>
<keyword evidence="9" id="KW-0067">ATP-binding</keyword>
<protein>
    <submittedName>
        <fullName evidence="9">ATP-binding cassette transporter</fullName>
    </submittedName>
</protein>
<keyword evidence="5 6" id="KW-0472">Membrane</keyword>
<feature type="transmembrane region" description="Helical" evidence="6">
    <location>
        <begin position="263"/>
        <end position="287"/>
    </location>
</feature>
<evidence type="ECO:0000256" key="3">
    <source>
        <dbReference type="ARBA" id="ARBA00022692"/>
    </source>
</evidence>
<evidence type="ECO:0000259" key="8">
    <source>
        <dbReference type="PROSITE" id="PS50929"/>
    </source>
</evidence>
<sequence>MLRIPINEQGWGLAVRLIRDFKDSHYGGKAIALFASLIALLFGVNGLNILNSYVGRDFVTAIADRDMPRYLGQAVLYIGVFAASTVVAVILRYAEERLGLLWRDWMTRRFVELYLRYPTYYRMNDPLIKSTGIQHPDQRIADDVRVFTTTTLSFTLMLLNSSFTVLAFSGVLWSISPLLFAVAVLYAVVGSYVTVLLGRPLIDLNYTQLDKEAGFRAGLLHVGERAESIALLHREGRMAGRLTRRFNDVVANFQKIILVNRNLGYFTTGYNYLVQILPVLIVAPLFIKGKVEFGVITQSAMAFAMLIGAFSLIITQFQSLSSFAAVIERLINLWYAIELAQAETASGISFEENDDRVEYENLTLRSPTERRILVDNLSITVPHGTRVLITGEDEAAKEALFKATAGIADIGTGRIVRPRLDRILFLPERPYLPPGTLREALIPDEREEASTDAEIQETLHVLGLDSVLARAGGLDVEADWDSLLSIHEQQLVSFARILLARPRFAFLENPSADLDAAKTAEMLQLLRERNISYLTLGRPGHRDRDERLESYDAVLHLKPEGQWEWQTLRSGE</sequence>
<keyword evidence="4 6" id="KW-1133">Transmembrane helix</keyword>
<evidence type="ECO:0000256" key="5">
    <source>
        <dbReference type="ARBA" id="ARBA00023136"/>
    </source>
</evidence>
<feature type="transmembrane region" description="Helical" evidence="6">
    <location>
        <begin position="146"/>
        <end position="172"/>
    </location>
</feature>
<dbReference type="RefSeq" id="WP_348758616.1">
    <property type="nucleotide sequence ID" value="NZ_OZ026884.1"/>
</dbReference>
<evidence type="ECO:0000313" key="9">
    <source>
        <dbReference type="EMBL" id="CAL1239017.1"/>
    </source>
</evidence>
<reference evidence="9 10" key="1">
    <citation type="submission" date="2024-04" db="EMBL/GenBank/DDBJ databases">
        <authorList>
            <person name="Cremers G."/>
        </authorList>
    </citation>
    <scope>NUCLEOTIDE SEQUENCE [LARGE SCALE GENOMIC DNA]</scope>
    <source>
        <strain evidence="9">MeCH1-AG</strain>
    </source>
</reference>
<dbReference type="EMBL" id="OZ026884">
    <property type="protein sequence ID" value="CAL1239017.1"/>
    <property type="molecule type" value="Genomic_DNA"/>
</dbReference>
<evidence type="ECO:0000256" key="1">
    <source>
        <dbReference type="ARBA" id="ARBA00004651"/>
    </source>
</evidence>
<dbReference type="InterPro" id="IPR050835">
    <property type="entry name" value="ABC_transporter_sub-D"/>
</dbReference>
<feature type="transmembrane region" description="Helical" evidence="6">
    <location>
        <begin position="293"/>
        <end position="314"/>
    </location>
</feature>
<feature type="transmembrane region" description="Helical" evidence="6">
    <location>
        <begin position="31"/>
        <end position="54"/>
    </location>
</feature>
<evidence type="ECO:0000256" key="2">
    <source>
        <dbReference type="ARBA" id="ARBA00022448"/>
    </source>
</evidence>
<keyword evidence="3 6" id="KW-0812">Transmembrane</keyword>
<dbReference type="PROSITE" id="PS50893">
    <property type="entry name" value="ABC_TRANSPORTER_2"/>
    <property type="match status" value="1"/>
</dbReference>
<accession>A0ABP1C5K9</accession>
<evidence type="ECO:0000259" key="7">
    <source>
        <dbReference type="PROSITE" id="PS50893"/>
    </source>
</evidence>
<name>A0ABP1C5K9_9GAMM</name>
<dbReference type="InterPro" id="IPR027417">
    <property type="entry name" value="P-loop_NTPase"/>
</dbReference>
<gene>
    <name evidence="9" type="ORF">MECH1_V1_0236</name>
</gene>
<keyword evidence="2" id="KW-0813">Transport</keyword>
<dbReference type="InterPro" id="IPR003439">
    <property type="entry name" value="ABC_transporter-like_ATP-bd"/>
</dbReference>